<reference evidence="2" key="1">
    <citation type="submission" date="2017-12" db="EMBL/GenBank/DDBJ databases">
        <title>Improved Draft Genome Sequence of Microcystis aeruginosa NIES-298, a Microcystin-Producing Cyanobacterium from Lake Kasumigaura, Japan.</title>
        <authorList>
            <person name="Yamaguchi H."/>
            <person name="Suzuki S."/>
            <person name="Kawachi M."/>
        </authorList>
    </citation>
    <scope>NUCLEOTIDE SEQUENCE [LARGE SCALE GENOMIC DNA]</scope>
    <source>
        <strain evidence="2">NIES-298</strain>
    </source>
</reference>
<dbReference type="AlphaFoldDB" id="A0A2H6BXR2"/>
<evidence type="ECO:0000313" key="1">
    <source>
        <dbReference type="EMBL" id="GBD54975.1"/>
    </source>
</evidence>
<evidence type="ECO:0000313" key="2">
    <source>
        <dbReference type="Proteomes" id="UP000236321"/>
    </source>
</evidence>
<gene>
    <name evidence="1" type="ORF">BGM30_40680</name>
</gene>
<accession>A0A2H6BXR2</accession>
<dbReference type="RefSeq" id="WP_103113249.1">
    <property type="nucleotide sequence ID" value="NZ_BEIU01000003.1"/>
</dbReference>
<proteinExistence type="predicted"/>
<comment type="caution">
    <text evidence="1">The sequence shown here is derived from an EMBL/GenBank/DDBJ whole genome shotgun (WGS) entry which is preliminary data.</text>
</comment>
<organism evidence="1 2">
    <name type="scientific">Microcystis aeruginosa NIES-298</name>
    <dbReference type="NCBI Taxonomy" id="449468"/>
    <lineage>
        <taxon>Bacteria</taxon>
        <taxon>Bacillati</taxon>
        <taxon>Cyanobacteriota</taxon>
        <taxon>Cyanophyceae</taxon>
        <taxon>Oscillatoriophycideae</taxon>
        <taxon>Chroococcales</taxon>
        <taxon>Microcystaceae</taxon>
        <taxon>Microcystis</taxon>
    </lineage>
</organism>
<dbReference type="Proteomes" id="UP000236321">
    <property type="component" value="Unassembled WGS sequence"/>
</dbReference>
<dbReference type="EMBL" id="BEYQ01000016">
    <property type="protein sequence ID" value="GBD54975.1"/>
    <property type="molecule type" value="Genomic_DNA"/>
</dbReference>
<sequence>MRLVFYLLGGIISALIGWNLSLVILDLFKFASKTITGSTFPFYVEFILFPIVTICLSVTLVLTTIYLSNPIHYKANRRIRNSYLKIALKTGLIAGAIAAVLTVIIYQGKFPPASVRIVGWSLIGLGAGVAEGLSWRSLSTEGAKSNTFERPIKSALFGLLAGLIAALAIEFLRTIIPLGGYEDLLGFTLFGAGLGMALAISTTPTYQVALRAGRGFGRARKDNQSGNYPKINDRSLRIVNFEQTQIEEGLSIQLPRHTSQSLQIGSAEDADIFLPDVPAIAAKLSLERKQWRLSTPVENKVQIQRRMLSENATETLYHNQMLTFYHENTNTRYYRFIFCDRFLDPDN</sequence>
<protein>
    <submittedName>
        <fullName evidence="1">Uncharacterized protein</fullName>
    </submittedName>
</protein>
<name>A0A2H6BXR2_MICAE</name>